<dbReference type="PRINTS" id="PR00420">
    <property type="entry name" value="RNGMNOXGNASE"/>
</dbReference>
<gene>
    <name evidence="1" type="ORF">P6N53_03400</name>
</gene>
<evidence type="ECO:0000313" key="1">
    <source>
        <dbReference type="EMBL" id="MDO7786268.1"/>
    </source>
</evidence>
<proteinExistence type="predicted"/>
<reference evidence="1" key="1">
    <citation type="journal article" date="2023" name="J. Hazard. Mater.">
        <title>Anaerobic biodegradation of pyrene and benzo[a]pyrene by a new sulfate-reducing Desulforamulus aquiferis strain DSA.</title>
        <authorList>
            <person name="Zhang Z."/>
            <person name="Sun J."/>
            <person name="Gong X."/>
            <person name="Wang C."/>
            <person name="Wang H."/>
        </authorList>
    </citation>
    <scope>NUCLEOTIDE SEQUENCE</scope>
    <source>
        <strain evidence="1">DSA</strain>
    </source>
</reference>
<sequence length="370" mass="41503">MRVAIIGAGVSGLSCAHELEYLGIFPDIFEERSRSGELFPHVAGLLHLMNRPVRDQIKWLKKDYHLSIEPLHAWKKITMHAPTLTRVVKSAKFGYFLERGQGEKSLETQLSSDLKTKINFNCRANYSELAKEYDYVVVANGSREIPATLGIWKNIFSAMVRGAVVLGEFDTSELVMWVNTDYALGAYAYLTPFTKTRASLVLIHANTTAKEMERHWKTFLCREKIDYHITESFLLPHIAGTAYPHQVGNILLVGISGGFMEAFLGFGTVSSIRSGILAARAIATNSPFDGLVKKLDQEMRRSVRIREALNTMRNADYDRLVSLGTLPIIKQINYNTNIPILNVAGSVLELFRKSVDLTEKSILPPSPKKK</sequence>
<dbReference type="EMBL" id="JARPTC010000004">
    <property type="protein sequence ID" value="MDO7786268.1"/>
    <property type="molecule type" value="Genomic_DNA"/>
</dbReference>
<dbReference type="SUPFAM" id="SSF51905">
    <property type="entry name" value="FAD/NAD(P)-binding domain"/>
    <property type="match status" value="1"/>
</dbReference>
<comment type="caution">
    <text evidence="1">The sequence shown here is derived from an EMBL/GenBank/DDBJ whole genome shotgun (WGS) entry which is preliminary data.</text>
</comment>
<keyword evidence="2" id="KW-1185">Reference proteome</keyword>
<accession>A0AAW7ZAG3</accession>
<name>A0AAW7ZAG3_9FIRM</name>
<dbReference type="PROSITE" id="PS51257">
    <property type="entry name" value="PROKAR_LIPOPROTEIN"/>
    <property type="match status" value="1"/>
</dbReference>
<reference evidence="1" key="2">
    <citation type="submission" date="2023-03" db="EMBL/GenBank/DDBJ databases">
        <authorList>
            <person name="Zhang Z."/>
        </authorList>
    </citation>
    <scope>NUCLEOTIDE SEQUENCE</scope>
    <source>
        <strain evidence="1">DSA</strain>
    </source>
</reference>
<evidence type="ECO:0000313" key="2">
    <source>
        <dbReference type="Proteomes" id="UP001172911"/>
    </source>
</evidence>
<dbReference type="Gene3D" id="3.50.50.60">
    <property type="entry name" value="FAD/NAD(P)-binding domain"/>
    <property type="match status" value="1"/>
</dbReference>
<dbReference type="InterPro" id="IPR036188">
    <property type="entry name" value="FAD/NAD-bd_sf"/>
</dbReference>
<dbReference type="Proteomes" id="UP001172911">
    <property type="component" value="Unassembled WGS sequence"/>
</dbReference>
<dbReference type="RefSeq" id="WP_304541194.1">
    <property type="nucleotide sequence ID" value="NZ_JARPTC010000004.1"/>
</dbReference>
<protein>
    <submittedName>
        <fullName evidence="1">Dehydrogenase</fullName>
    </submittedName>
</protein>
<dbReference type="AlphaFoldDB" id="A0AAW7ZAG3"/>
<organism evidence="1 2">
    <name type="scientific">Desulforamulus aquiferis</name>
    <dbReference type="NCBI Taxonomy" id="1397668"/>
    <lineage>
        <taxon>Bacteria</taxon>
        <taxon>Bacillati</taxon>
        <taxon>Bacillota</taxon>
        <taxon>Clostridia</taxon>
        <taxon>Eubacteriales</taxon>
        <taxon>Peptococcaceae</taxon>
        <taxon>Desulforamulus</taxon>
    </lineage>
</organism>